<dbReference type="AlphaFoldDB" id="A0A1N6FIE4"/>
<keyword evidence="1" id="KW-0472">Membrane</keyword>
<organism evidence="2 3">
    <name type="scientific">Chryseobacterium scophthalmum</name>
    <dbReference type="NCBI Taxonomy" id="59733"/>
    <lineage>
        <taxon>Bacteria</taxon>
        <taxon>Pseudomonadati</taxon>
        <taxon>Bacteroidota</taxon>
        <taxon>Flavobacteriia</taxon>
        <taxon>Flavobacteriales</taxon>
        <taxon>Weeksellaceae</taxon>
        <taxon>Chryseobacterium group</taxon>
        <taxon>Chryseobacterium</taxon>
    </lineage>
</organism>
<dbReference type="Pfam" id="PF07666">
    <property type="entry name" value="MpPF26"/>
    <property type="match status" value="1"/>
</dbReference>
<feature type="transmembrane region" description="Helical" evidence="1">
    <location>
        <begin position="66"/>
        <end position="91"/>
    </location>
</feature>
<dbReference type="PROSITE" id="PS51257">
    <property type="entry name" value="PROKAR_LIPOPROTEIN"/>
    <property type="match status" value="1"/>
</dbReference>
<evidence type="ECO:0000313" key="2">
    <source>
        <dbReference type="EMBL" id="SIN94986.1"/>
    </source>
</evidence>
<evidence type="ECO:0008006" key="4">
    <source>
        <dbReference type="Google" id="ProtNLM"/>
    </source>
</evidence>
<reference evidence="3" key="1">
    <citation type="submission" date="2016-12" db="EMBL/GenBank/DDBJ databases">
        <authorList>
            <person name="Varghese N."/>
            <person name="Submissions S."/>
        </authorList>
    </citation>
    <scope>NUCLEOTIDE SEQUENCE [LARGE SCALE GENOMIC DNA]</scope>
    <source>
        <strain evidence="3">DSM 16779</strain>
    </source>
</reference>
<name>A0A1N6FIE4_9FLAO</name>
<evidence type="ECO:0000313" key="3">
    <source>
        <dbReference type="Proteomes" id="UP000184782"/>
    </source>
</evidence>
<dbReference type="RefSeq" id="WP_074229494.1">
    <property type="nucleotide sequence ID" value="NZ_CP142423.1"/>
</dbReference>
<dbReference type="InterPro" id="IPR011655">
    <property type="entry name" value="MpPF26"/>
</dbReference>
<accession>A0A1N6FIE4</accession>
<evidence type="ECO:0000256" key="1">
    <source>
        <dbReference type="SAM" id="Phobius"/>
    </source>
</evidence>
<dbReference type="NCBIfam" id="NF040945">
    <property type="entry name" value="CCC_membrane"/>
    <property type="match status" value="1"/>
</dbReference>
<feature type="transmembrane region" description="Helical" evidence="1">
    <location>
        <begin position="12"/>
        <end position="41"/>
    </location>
</feature>
<keyword evidence="1" id="KW-1133">Transmembrane helix</keyword>
<dbReference type="STRING" id="59733.SAMN05421769_1327"/>
<sequence>MNQQKLPNATAVLVLGIVSIVGCCCYGVLGLIAGIIGLVLYKKDNALYQSNPTLYSDYNNLNTGRILCIIGLILSALYLVLNIVMIAVFGWDALSDQELMQERIREMMGQ</sequence>
<protein>
    <recommendedName>
        <fullName evidence="4">M penetrans paralogue family 26</fullName>
    </recommendedName>
</protein>
<gene>
    <name evidence="2" type="ORF">SAMN05421769_1327</name>
</gene>
<keyword evidence="1" id="KW-0812">Transmembrane</keyword>
<dbReference type="EMBL" id="FSRQ01000001">
    <property type="protein sequence ID" value="SIN94986.1"/>
    <property type="molecule type" value="Genomic_DNA"/>
</dbReference>
<dbReference type="Proteomes" id="UP000184782">
    <property type="component" value="Unassembled WGS sequence"/>
</dbReference>
<keyword evidence="3" id="KW-1185">Reference proteome</keyword>
<dbReference type="OrthoDB" id="1099888at2"/>
<proteinExistence type="predicted"/>